<evidence type="ECO:0000259" key="8">
    <source>
        <dbReference type="Pfam" id="PF01182"/>
    </source>
</evidence>
<accession>A0ABV3TCI9</accession>
<evidence type="ECO:0000256" key="4">
    <source>
        <dbReference type="ARBA" id="ARBA00010662"/>
    </source>
</evidence>
<dbReference type="CDD" id="cd01400">
    <property type="entry name" value="6PGL"/>
    <property type="match status" value="1"/>
</dbReference>
<comment type="catalytic activity">
    <reaction evidence="1 7">
        <text>6-phospho-D-glucono-1,5-lactone + H2O = 6-phospho-D-gluconate + H(+)</text>
        <dbReference type="Rhea" id="RHEA:12556"/>
        <dbReference type="ChEBI" id="CHEBI:15377"/>
        <dbReference type="ChEBI" id="CHEBI:15378"/>
        <dbReference type="ChEBI" id="CHEBI:57955"/>
        <dbReference type="ChEBI" id="CHEBI:58759"/>
        <dbReference type="EC" id="3.1.1.31"/>
    </reaction>
</comment>
<dbReference type="Pfam" id="PF01182">
    <property type="entry name" value="Glucosamine_iso"/>
    <property type="match status" value="1"/>
</dbReference>
<gene>
    <name evidence="7 9" type="primary">pgl</name>
    <name evidence="9" type="ORF">V6X73_06385</name>
</gene>
<evidence type="ECO:0000256" key="3">
    <source>
        <dbReference type="ARBA" id="ARBA00004961"/>
    </source>
</evidence>
<organism evidence="9 10">
    <name type="scientific">Spiribacter pallidus</name>
    <dbReference type="NCBI Taxonomy" id="1987936"/>
    <lineage>
        <taxon>Bacteria</taxon>
        <taxon>Pseudomonadati</taxon>
        <taxon>Pseudomonadota</taxon>
        <taxon>Gammaproteobacteria</taxon>
        <taxon>Chromatiales</taxon>
        <taxon>Ectothiorhodospiraceae</taxon>
        <taxon>Spiribacter</taxon>
    </lineage>
</organism>
<evidence type="ECO:0000313" key="9">
    <source>
        <dbReference type="EMBL" id="MEX0469349.1"/>
    </source>
</evidence>
<dbReference type="GO" id="GO:0017057">
    <property type="term" value="F:6-phosphogluconolactonase activity"/>
    <property type="evidence" value="ECO:0007669"/>
    <property type="project" value="UniProtKB-EC"/>
</dbReference>
<dbReference type="InterPro" id="IPR039104">
    <property type="entry name" value="6PGL"/>
</dbReference>
<evidence type="ECO:0000256" key="5">
    <source>
        <dbReference type="ARBA" id="ARBA00013198"/>
    </source>
</evidence>
<evidence type="ECO:0000256" key="6">
    <source>
        <dbReference type="ARBA" id="ARBA00020337"/>
    </source>
</evidence>
<proteinExistence type="inferred from homology"/>
<evidence type="ECO:0000256" key="7">
    <source>
        <dbReference type="RuleBase" id="RU365095"/>
    </source>
</evidence>
<keyword evidence="7 9" id="KW-0378">Hydrolase</keyword>
<comment type="pathway">
    <text evidence="3 7">Carbohydrate degradation; pentose phosphate pathway; D-ribulose 5-phosphate from D-glucose 6-phosphate (oxidative stage): step 2/3.</text>
</comment>
<dbReference type="PANTHER" id="PTHR11054:SF0">
    <property type="entry name" value="6-PHOSPHOGLUCONOLACTONASE"/>
    <property type="match status" value="1"/>
</dbReference>
<dbReference type="SUPFAM" id="SSF100950">
    <property type="entry name" value="NagB/RpiA/CoA transferase-like"/>
    <property type="match status" value="1"/>
</dbReference>
<comment type="function">
    <text evidence="2 7">Hydrolysis of 6-phosphogluconolactone to 6-phosphogluconate.</text>
</comment>
<comment type="caution">
    <text evidence="9">The sequence shown here is derived from an EMBL/GenBank/DDBJ whole genome shotgun (WGS) entry which is preliminary data.</text>
</comment>
<sequence length="237" mass="25495">MGAADVLESAQRFADPGQAADALAQRVGEVIRYAVRARGRASLLVPGGRTPVPLFEALSGIDLPWESVYVSLTDERRVPPADPASNARLVDEYLLNGQAADAHFYPLHREGIDARADEAACGAALSMLPRPFDAVILGMGTDGHTASLFPGDPSLVRGLDPDTEAHCVATRAPDAPYDRLSLTLHTLTSSRWIALHISGQEKWQTLQSGIRAGDPQRFPVLAVLSQKKVPTHVYWSA</sequence>
<protein>
    <recommendedName>
        <fullName evidence="6 7">6-phosphogluconolactonase</fullName>
        <shortName evidence="7">6PGL</shortName>
        <ecNumber evidence="5 7">3.1.1.31</ecNumber>
    </recommendedName>
</protein>
<dbReference type="InterPro" id="IPR037171">
    <property type="entry name" value="NagB/RpiA_transferase-like"/>
</dbReference>
<dbReference type="EC" id="3.1.1.31" evidence="5 7"/>
<feature type="domain" description="Glucosamine/galactosamine-6-phosphate isomerase" evidence="8">
    <location>
        <begin position="15"/>
        <end position="227"/>
    </location>
</feature>
<dbReference type="NCBIfam" id="TIGR01198">
    <property type="entry name" value="pgl"/>
    <property type="match status" value="1"/>
</dbReference>
<dbReference type="RefSeq" id="WP_367958401.1">
    <property type="nucleotide sequence ID" value="NZ_JBAKFK010000002.1"/>
</dbReference>
<comment type="similarity">
    <text evidence="4 7">Belongs to the glucosamine/galactosamine-6-phosphate isomerase family. 6-phosphogluconolactonase subfamily.</text>
</comment>
<dbReference type="PANTHER" id="PTHR11054">
    <property type="entry name" value="6-PHOSPHOGLUCONOLACTONASE"/>
    <property type="match status" value="1"/>
</dbReference>
<dbReference type="InterPro" id="IPR006148">
    <property type="entry name" value="Glc/Gal-6P_isomerase"/>
</dbReference>
<evidence type="ECO:0000313" key="10">
    <source>
        <dbReference type="Proteomes" id="UP001556709"/>
    </source>
</evidence>
<evidence type="ECO:0000256" key="2">
    <source>
        <dbReference type="ARBA" id="ARBA00002681"/>
    </source>
</evidence>
<dbReference type="Gene3D" id="3.40.50.1360">
    <property type="match status" value="1"/>
</dbReference>
<dbReference type="EMBL" id="JBAKFM010000002">
    <property type="protein sequence ID" value="MEX0469349.1"/>
    <property type="molecule type" value="Genomic_DNA"/>
</dbReference>
<dbReference type="InterPro" id="IPR005900">
    <property type="entry name" value="6-phosphogluconolactonase_DevB"/>
</dbReference>
<evidence type="ECO:0000256" key="1">
    <source>
        <dbReference type="ARBA" id="ARBA00000832"/>
    </source>
</evidence>
<keyword evidence="10" id="KW-1185">Reference proteome</keyword>
<reference evidence="9 10" key="1">
    <citation type="submission" date="2024-02" db="EMBL/GenBank/DDBJ databases">
        <title>New especies of Spiribacter isolated from saline water.</title>
        <authorList>
            <person name="Leon M.J."/>
            <person name="De La Haba R."/>
            <person name="Sanchez-Porro C."/>
            <person name="Ventosa A."/>
        </authorList>
    </citation>
    <scope>NUCLEOTIDE SEQUENCE [LARGE SCALE GENOMIC DNA]</scope>
    <source>
        <strain evidence="10">ag22IC6-390</strain>
    </source>
</reference>
<name>A0ABV3TCI9_9GAMM</name>
<dbReference type="Proteomes" id="UP001556709">
    <property type="component" value="Unassembled WGS sequence"/>
</dbReference>